<dbReference type="EMBL" id="JACDUR010000002">
    <property type="protein sequence ID" value="MBA2890784.1"/>
    <property type="molecule type" value="Genomic_DNA"/>
</dbReference>
<dbReference type="Proteomes" id="UP000530928">
    <property type="component" value="Unassembled WGS sequence"/>
</dbReference>
<evidence type="ECO:0000313" key="1">
    <source>
        <dbReference type="EMBL" id="MBA2890784.1"/>
    </source>
</evidence>
<name>A0A7W0HPE9_9ACTN</name>
<organism evidence="1 2">
    <name type="scientific">Nonomuraea soli</name>
    <dbReference type="NCBI Taxonomy" id="1032476"/>
    <lineage>
        <taxon>Bacteria</taxon>
        <taxon>Bacillati</taxon>
        <taxon>Actinomycetota</taxon>
        <taxon>Actinomycetes</taxon>
        <taxon>Streptosporangiales</taxon>
        <taxon>Streptosporangiaceae</taxon>
        <taxon>Nonomuraea</taxon>
    </lineage>
</organism>
<dbReference type="RefSeq" id="WP_181609570.1">
    <property type="nucleotide sequence ID" value="NZ_BAABAM010000006.1"/>
</dbReference>
<reference evidence="1 2" key="1">
    <citation type="submission" date="2020-07" db="EMBL/GenBank/DDBJ databases">
        <title>Genomic Encyclopedia of Type Strains, Phase IV (KMG-IV): sequencing the most valuable type-strain genomes for metagenomic binning, comparative biology and taxonomic classification.</title>
        <authorList>
            <person name="Goeker M."/>
        </authorList>
    </citation>
    <scope>NUCLEOTIDE SEQUENCE [LARGE SCALE GENOMIC DNA]</scope>
    <source>
        <strain evidence="1 2">DSM 45533</strain>
    </source>
</reference>
<dbReference type="AlphaFoldDB" id="A0A7W0HPE9"/>
<sequence length="105" mass="12169">MNYLLDQVPSGSRAYARLFRAHPLVLARMALTYLLHAHRAMEEGYRSAAYQLRPLFEPHTIAEILATYQAERTRIVQRGRAARLVEQALLAREPRTGARYHRKQP</sequence>
<keyword evidence="2" id="KW-1185">Reference proteome</keyword>
<comment type="caution">
    <text evidence="1">The sequence shown here is derived from an EMBL/GenBank/DDBJ whole genome shotgun (WGS) entry which is preliminary data.</text>
</comment>
<proteinExistence type="predicted"/>
<protein>
    <submittedName>
        <fullName evidence="1">Uncharacterized protein</fullName>
    </submittedName>
</protein>
<accession>A0A7W0HPE9</accession>
<evidence type="ECO:0000313" key="2">
    <source>
        <dbReference type="Proteomes" id="UP000530928"/>
    </source>
</evidence>
<gene>
    <name evidence="1" type="ORF">HNR30_002125</name>
</gene>